<evidence type="ECO:0000313" key="2">
    <source>
        <dbReference type="Proteomes" id="UP000299102"/>
    </source>
</evidence>
<dbReference type="AlphaFoldDB" id="A0A4C2AF35"/>
<comment type="caution">
    <text evidence="1">The sequence shown here is derived from an EMBL/GenBank/DDBJ whole genome shotgun (WGS) entry which is preliminary data.</text>
</comment>
<reference evidence="1 2" key="1">
    <citation type="journal article" date="2019" name="Commun. Biol.">
        <title>The bagworm genome reveals a unique fibroin gene that provides high tensile strength.</title>
        <authorList>
            <person name="Kono N."/>
            <person name="Nakamura H."/>
            <person name="Ohtoshi R."/>
            <person name="Tomita M."/>
            <person name="Numata K."/>
            <person name="Arakawa K."/>
        </authorList>
    </citation>
    <scope>NUCLEOTIDE SEQUENCE [LARGE SCALE GENOMIC DNA]</scope>
</reference>
<accession>A0A4C2AF35</accession>
<dbReference type="EMBL" id="BGZK01003139">
    <property type="protein sequence ID" value="GBP98412.1"/>
    <property type="molecule type" value="Genomic_DNA"/>
</dbReference>
<protein>
    <submittedName>
        <fullName evidence="1">Uncharacterized protein</fullName>
    </submittedName>
</protein>
<name>A0A4C2AF35_EUMVA</name>
<organism evidence="1 2">
    <name type="scientific">Eumeta variegata</name>
    <name type="common">Bagworm moth</name>
    <name type="synonym">Eumeta japonica</name>
    <dbReference type="NCBI Taxonomy" id="151549"/>
    <lineage>
        <taxon>Eukaryota</taxon>
        <taxon>Metazoa</taxon>
        <taxon>Ecdysozoa</taxon>
        <taxon>Arthropoda</taxon>
        <taxon>Hexapoda</taxon>
        <taxon>Insecta</taxon>
        <taxon>Pterygota</taxon>
        <taxon>Neoptera</taxon>
        <taxon>Endopterygota</taxon>
        <taxon>Lepidoptera</taxon>
        <taxon>Glossata</taxon>
        <taxon>Ditrysia</taxon>
        <taxon>Tineoidea</taxon>
        <taxon>Psychidae</taxon>
        <taxon>Oiketicinae</taxon>
        <taxon>Eumeta</taxon>
    </lineage>
</organism>
<evidence type="ECO:0000313" key="1">
    <source>
        <dbReference type="EMBL" id="GBP98412.1"/>
    </source>
</evidence>
<gene>
    <name evidence="1" type="ORF">EVAR_63476_1</name>
</gene>
<keyword evidence="2" id="KW-1185">Reference proteome</keyword>
<dbReference type="Proteomes" id="UP000299102">
    <property type="component" value="Unassembled WGS sequence"/>
</dbReference>
<proteinExistence type="predicted"/>
<sequence length="174" mass="19123">MRHGLAFPFKLKVGSGLADYIILTTYTIPYLVDAPVVYLTRSRLGASWRGCVEAAGGAAARCAGIDEYEYIEIRRSHRRRRCGGAPRRPAPTQQILVLICECLRRSTGTTLITTNVRRPPHDVLLGRGQGAPKERCKFIKKLENKVDYLSASDGGGDDCRADAGLERAACVNLF</sequence>